<evidence type="ECO:0000256" key="8">
    <source>
        <dbReference type="ARBA" id="ARBA00022801"/>
    </source>
</evidence>
<dbReference type="InterPro" id="IPR001842">
    <property type="entry name" value="Peptidase_M36"/>
</dbReference>
<dbReference type="CDD" id="cd09596">
    <property type="entry name" value="M36"/>
    <property type="match status" value="1"/>
</dbReference>
<keyword evidence="5" id="KW-0645">Protease</keyword>
<organism evidence="15 16">
    <name type="scientific">Gaetbulibacter aestuarii</name>
    <dbReference type="NCBI Taxonomy" id="1502358"/>
    <lineage>
        <taxon>Bacteria</taxon>
        <taxon>Pseudomonadati</taxon>
        <taxon>Bacteroidota</taxon>
        <taxon>Flavobacteriia</taxon>
        <taxon>Flavobacteriales</taxon>
        <taxon>Flavobacteriaceae</taxon>
        <taxon>Gaetbulibacter</taxon>
    </lineage>
</organism>
<dbReference type="Proteomes" id="UP001610100">
    <property type="component" value="Unassembled WGS sequence"/>
</dbReference>
<evidence type="ECO:0000256" key="1">
    <source>
        <dbReference type="ARBA" id="ARBA00001947"/>
    </source>
</evidence>
<dbReference type="RefSeq" id="WP_344738430.1">
    <property type="nucleotide sequence ID" value="NZ_BAABAY010000001.1"/>
</dbReference>
<gene>
    <name evidence="15" type="ORF">V8G58_00230</name>
</gene>
<comment type="similarity">
    <text evidence="3">Belongs to the peptidase M36 family.</text>
</comment>
<dbReference type="Pfam" id="PF18962">
    <property type="entry name" value="Por_Secre_tail"/>
    <property type="match status" value="1"/>
</dbReference>
<keyword evidence="10" id="KW-0482">Metalloprotease</keyword>
<evidence type="ECO:0000259" key="13">
    <source>
        <dbReference type="Pfam" id="PF02225"/>
    </source>
</evidence>
<dbReference type="InterPro" id="IPR026444">
    <property type="entry name" value="Secre_tail"/>
</dbReference>
<name>A0ABW7MU40_9FLAO</name>
<evidence type="ECO:0000256" key="7">
    <source>
        <dbReference type="ARBA" id="ARBA00022729"/>
    </source>
</evidence>
<evidence type="ECO:0000256" key="5">
    <source>
        <dbReference type="ARBA" id="ARBA00022670"/>
    </source>
</evidence>
<evidence type="ECO:0000313" key="15">
    <source>
        <dbReference type="EMBL" id="MFH6770341.1"/>
    </source>
</evidence>
<dbReference type="Pfam" id="PF02128">
    <property type="entry name" value="Peptidase_M36"/>
    <property type="match status" value="1"/>
</dbReference>
<dbReference type="InterPro" id="IPR050371">
    <property type="entry name" value="Fungal_virulence_M36"/>
</dbReference>
<keyword evidence="16" id="KW-1185">Reference proteome</keyword>
<comment type="cofactor">
    <cofactor evidence="1">
        <name>Zn(2+)</name>
        <dbReference type="ChEBI" id="CHEBI:29105"/>
    </cofactor>
</comment>
<feature type="domain" description="Secretion system C-terminal sorting" evidence="14">
    <location>
        <begin position="821"/>
        <end position="893"/>
    </location>
</feature>
<dbReference type="InterPro" id="IPR046450">
    <property type="entry name" value="PA_dom_sf"/>
</dbReference>
<dbReference type="InterPro" id="IPR003137">
    <property type="entry name" value="PA_domain"/>
</dbReference>
<evidence type="ECO:0000256" key="3">
    <source>
        <dbReference type="ARBA" id="ARBA00006006"/>
    </source>
</evidence>
<evidence type="ECO:0000256" key="12">
    <source>
        <dbReference type="SAM" id="SignalP"/>
    </source>
</evidence>
<feature type="domain" description="PA" evidence="13">
    <location>
        <begin position="452"/>
        <end position="549"/>
    </location>
</feature>
<keyword evidence="4" id="KW-0964">Secreted</keyword>
<evidence type="ECO:0000256" key="4">
    <source>
        <dbReference type="ARBA" id="ARBA00022525"/>
    </source>
</evidence>
<dbReference type="Gene3D" id="1.10.390.10">
    <property type="entry name" value="Neutral Protease Domain 2"/>
    <property type="match status" value="1"/>
</dbReference>
<dbReference type="NCBIfam" id="TIGR04183">
    <property type="entry name" value="Por_Secre_tail"/>
    <property type="match status" value="1"/>
</dbReference>
<accession>A0ABW7MU40</accession>
<keyword evidence="11" id="KW-0865">Zymogen</keyword>
<keyword evidence="9" id="KW-0862">Zinc</keyword>
<keyword evidence="6" id="KW-0479">Metal-binding</keyword>
<comment type="caution">
    <text evidence="15">The sequence shown here is derived from an EMBL/GenBank/DDBJ whole genome shotgun (WGS) entry which is preliminary data.</text>
</comment>
<dbReference type="Pfam" id="PF02225">
    <property type="entry name" value="PA"/>
    <property type="match status" value="1"/>
</dbReference>
<proteinExistence type="inferred from homology"/>
<evidence type="ECO:0000256" key="9">
    <source>
        <dbReference type="ARBA" id="ARBA00022833"/>
    </source>
</evidence>
<dbReference type="EMBL" id="JBAWKB010000001">
    <property type="protein sequence ID" value="MFH6770341.1"/>
    <property type="molecule type" value="Genomic_DNA"/>
</dbReference>
<evidence type="ECO:0000259" key="14">
    <source>
        <dbReference type="Pfam" id="PF18962"/>
    </source>
</evidence>
<dbReference type="PANTHER" id="PTHR33478:SF1">
    <property type="entry name" value="EXTRACELLULAR METALLOPROTEINASE MEP"/>
    <property type="match status" value="1"/>
</dbReference>
<evidence type="ECO:0000256" key="10">
    <source>
        <dbReference type="ARBA" id="ARBA00023049"/>
    </source>
</evidence>
<dbReference type="SUPFAM" id="SSF52025">
    <property type="entry name" value="PA domain"/>
    <property type="match status" value="1"/>
</dbReference>
<dbReference type="Gene3D" id="3.50.30.30">
    <property type="match status" value="1"/>
</dbReference>
<sequence>MRKFYKAFPLVALCLFMTFSALAQTKLSESKFGPAVSSFLKTNARTGKLSATDIRDIYINKTTFSEKSGVSNIYINQFYKGIKLINVSSSVAIKNNKVFYMAGDMEPNLAQRINTVNPSLSPENAIEKVAARFKLGPVGTLELIDTETHKNIYSKGDISQENIPVEQVYFKTKDGEIRLAWDLNIFTKDGKHWWSVRVDATNGTILDINDWTVECSFGDNNHANHQHHLKPEVFGRPELFKTSSSTLVDGSQYNVYALPTESPNHGSRTLVSNPADPTASPFGWHDDNGMAGPEYTTTKGNNVLAYDDSIGKNSTLYSADGGATLDFNFPIDFTQQPGVSRDASLTNLFYISNMVHDITYQYGFDEASGNFQKLNYSGDSTGEGDPVIADGLDGSGYDNANFSTPNDGSSPRMQMYLWNPKDGIALTINSGRLAGDYVGIPAGFGGDLSTPVTADLALAIDDNSGGTSTDIYDACDVITNGADLVGKIAVMNRGTCEFGSKLLAVQNEGAVGAIVITDTRPIGVMGGGADGDLVTIPGIMISRTDGDNIIARLEINSTINATLKQPLFIDGDYDNGVIIHEYAHGISNRLTGGAANSNCLNSCSEFDPDTGDCITYTEQMGEGWSDWLALMLTMKSTDNGATGRGIATYDADQAIDGPGIRPYRYSTDTSINPMTYDYTNRTSSISAPHGVGSVWATMLWDLTWKYIEKYGFDPDFYSGTGGNNKILQIVMDAMKLQDCNPGFVQARNAVLAADQALGGQDQCMIWETFAARGLGYSADQGTFDSRTDQTQAFDMPPADDPSLVNCTTLSAEEFGASDYNIYPNPAKHLLNIKPKMALGNVTMTLVDINGRTMLQQKTDLNKTVTLDVSSLQSGLYILNIHGDYINTNEKILID</sequence>
<keyword evidence="7 12" id="KW-0732">Signal</keyword>
<feature type="chain" id="PRO_5045577434" evidence="12">
    <location>
        <begin position="24"/>
        <end position="894"/>
    </location>
</feature>
<dbReference type="CDD" id="cd04818">
    <property type="entry name" value="PA_subtilisin_1"/>
    <property type="match status" value="1"/>
</dbReference>
<protein>
    <submittedName>
        <fullName evidence="15">T9SS-dependent M36 family metallopeptidase</fullName>
    </submittedName>
</protein>
<evidence type="ECO:0000313" key="16">
    <source>
        <dbReference type="Proteomes" id="UP001610100"/>
    </source>
</evidence>
<dbReference type="SUPFAM" id="SSF55486">
    <property type="entry name" value="Metalloproteases ('zincins'), catalytic domain"/>
    <property type="match status" value="1"/>
</dbReference>
<dbReference type="NCBIfam" id="NF038113">
    <property type="entry name" value="T9SSA_dep_M36"/>
    <property type="match status" value="1"/>
</dbReference>
<keyword evidence="8" id="KW-0378">Hydrolase</keyword>
<dbReference type="Gene3D" id="3.10.170.10">
    <property type="match status" value="1"/>
</dbReference>
<evidence type="ECO:0000256" key="11">
    <source>
        <dbReference type="ARBA" id="ARBA00023145"/>
    </source>
</evidence>
<feature type="signal peptide" evidence="12">
    <location>
        <begin position="1"/>
        <end position="23"/>
    </location>
</feature>
<reference evidence="15 16" key="1">
    <citation type="submission" date="2024-02" db="EMBL/GenBank/DDBJ databases">
        <title>A Gaetbulibacter species isolated from tidal flats and genomic insights of their niches.</title>
        <authorList>
            <person name="Ye Y."/>
        </authorList>
    </citation>
    <scope>NUCLEOTIDE SEQUENCE [LARGE SCALE GENOMIC DNA]</scope>
    <source>
        <strain evidence="15 16">KYW382</strain>
    </source>
</reference>
<dbReference type="InterPro" id="IPR027268">
    <property type="entry name" value="Peptidase_M4/M1_CTD_sf"/>
</dbReference>
<evidence type="ECO:0000256" key="2">
    <source>
        <dbReference type="ARBA" id="ARBA00004613"/>
    </source>
</evidence>
<comment type="subcellular location">
    <subcellularLocation>
        <location evidence="2">Secreted</location>
    </subcellularLocation>
</comment>
<evidence type="ECO:0000256" key="6">
    <source>
        <dbReference type="ARBA" id="ARBA00022723"/>
    </source>
</evidence>
<dbReference type="PANTHER" id="PTHR33478">
    <property type="entry name" value="EXTRACELLULAR METALLOPROTEINASE MEP"/>
    <property type="match status" value="1"/>
</dbReference>